<proteinExistence type="predicted"/>
<gene>
    <name evidence="1" type="ORF">SAMN05216354_0363</name>
</gene>
<reference evidence="1 2" key="1">
    <citation type="submission" date="2016-10" db="EMBL/GenBank/DDBJ databases">
        <authorList>
            <person name="de Groot N.N."/>
        </authorList>
    </citation>
    <scope>NUCLEOTIDE SEQUENCE [LARGE SCALE GENOMIC DNA]</scope>
    <source>
        <strain evidence="1 2">AR32</strain>
    </source>
</reference>
<sequence length="293" mass="33682">MIITTSEQLRNLTGSFYANNDFEKIQSIVSAVQQETARIIGQSTMEWLEGKEGKDSDAAEACRTAIAYMATLRFYRLNDISHEHGGRKVKIDKENEARPFEWQLARDDRMHLEEYYRALDRMLVALQDVDVFKSSDLYKRTSGLIVKDADMLANLTGVDPSPWLFMRLVPYLDESQRIVAKSYGNGFTEINNDDTRHAVQMAVAMNALVLMARRSSLQTLPYGMMKLFESNGGGNHQEAAAMDQLDRYLQHLTNEHAYWLNEMKRLRNEADGMARATHLQMPENDTRNKFIRL</sequence>
<evidence type="ECO:0000313" key="2">
    <source>
        <dbReference type="Proteomes" id="UP000236735"/>
    </source>
</evidence>
<name>A0A1H5RY25_XYLRU</name>
<dbReference type="Proteomes" id="UP000236735">
    <property type="component" value="Unassembled WGS sequence"/>
</dbReference>
<protein>
    <submittedName>
        <fullName evidence="1">Uncharacterized protein</fullName>
    </submittedName>
</protein>
<organism evidence="1 2">
    <name type="scientific">Xylanibacter ruminicola</name>
    <name type="common">Prevotella ruminicola</name>
    <dbReference type="NCBI Taxonomy" id="839"/>
    <lineage>
        <taxon>Bacteria</taxon>
        <taxon>Pseudomonadati</taxon>
        <taxon>Bacteroidota</taxon>
        <taxon>Bacteroidia</taxon>
        <taxon>Bacteroidales</taxon>
        <taxon>Prevotellaceae</taxon>
        <taxon>Xylanibacter</taxon>
    </lineage>
</organism>
<evidence type="ECO:0000313" key="1">
    <source>
        <dbReference type="EMBL" id="SEF42411.1"/>
    </source>
</evidence>
<dbReference type="EMBL" id="FNUV01000001">
    <property type="protein sequence ID" value="SEF42411.1"/>
    <property type="molecule type" value="Genomic_DNA"/>
</dbReference>
<dbReference type="RefSeq" id="WP_103914966.1">
    <property type="nucleotide sequence ID" value="NZ_FNUV01000001.1"/>
</dbReference>
<accession>A0A1H5RY25</accession>
<dbReference type="AlphaFoldDB" id="A0A1H5RY25"/>